<comment type="caution">
    <text evidence="6">The sequence shown here is derived from an EMBL/GenBank/DDBJ whole genome shotgun (WGS) entry which is preliminary data.</text>
</comment>
<reference evidence="6 7" key="1">
    <citation type="submission" date="2018-06" db="EMBL/GenBank/DDBJ databases">
        <title>Genomic Encyclopedia of Type Strains, Phase III (KMG-III): the genomes of soil and plant-associated and newly described type strains.</title>
        <authorList>
            <person name="Whitman W."/>
        </authorList>
    </citation>
    <scope>NUCLEOTIDE SEQUENCE [LARGE SCALE GENOMIC DNA]</scope>
    <source>
        <strain evidence="6 7">CECT 7022</strain>
    </source>
</reference>
<keyword evidence="4" id="KW-0732">Signal</keyword>
<dbReference type="PANTHER" id="PTHR30036:SF7">
    <property type="entry name" value="ABC TRANSPORTER PERIPLASMIC-BINDING PROTEIN YPHF"/>
    <property type="match status" value="1"/>
</dbReference>
<dbReference type="GO" id="GO:0030246">
    <property type="term" value="F:carbohydrate binding"/>
    <property type="evidence" value="ECO:0007669"/>
    <property type="project" value="TreeGrafter"/>
</dbReference>
<evidence type="ECO:0000313" key="6">
    <source>
        <dbReference type="EMBL" id="PYE50071.1"/>
    </source>
</evidence>
<dbReference type="InterPro" id="IPR025997">
    <property type="entry name" value="SBP_2_dom"/>
</dbReference>
<accession>A0A2V4VT21</accession>
<feature type="compositionally biased region" description="Low complexity" evidence="3">
    <location>
        <begin position="43"/>
        <end position="63"/>
    </location>
</feature>
<evidence type="ECO:0000259" key="5">
    <source>
        <dbReference type="Pfam" id="PF13407"/>
    </source>
</evidence>
<feature type="signal peptide" evidence="4">
    <location>
        <begin position="1"/>
        <end position="36"/>
    </location>
</feature>
<comment type="subcellular location">
    <subcellularLocation>
        <location evidence="1">Cell envelope</location>
    </subcellularLocation>
</comment>
<dbReference type="PROSITE" id="PS51257">
    <property type="entry name" value="PROKAR_LIPOPROTEIN"/>
    <property type="match status" value="1"/>
</dbReference>
<comment type="similarity">
    <text evidence="2">Belongs to the bacterial solute-binding protein 2 family.</text>
</comment>
<evidence type="ECO:0000256" key="3">
    <source>
        <dbReference type="SAM" id="MobiDB-lite"/>
    </source>
</evidence>
<dbReference type="GO" id="GO:0030288">
    <property type="term" value="C:outer membrane-bounded periplasmic space"/>
    <property type="evidence" value="ECO:0007669"/>
    <property type="project" value="TreeGrafter"/>
</dbReference>
<evidence type="ECO:0000256" key="2">
    <source>
        <dbReference type="ARBA" id="ARBA00007639"/>
    </source>
</evidence>
<feature type="domain" description="Periplasmic binding protein" evidence="5">
    <location>
        <begin position="95"/>
        <end position="334"/>
    </location>
</feature>
<dbReference type="PANTHER" id="PTHR30036">
    <property type="entry name" value="D-XYLOSE-BINDING PERIPLASMIC PROTEIN"/>
    <property type="match status" value="1"/>
</dbReference>
<dbReference type="InterPro" id="IPR028082">
    <property type="entry name" value="Peripla_BP_I"/>
</dbReference>
<dbReference type="EMBL" id="QJSW01000004">
    <property type="protein sequence ID" value="PYE50071.1"/>
    <property type="molecule type" value="Genomic_DNA"/>
</dbReference>
<name>A0A2V4VT21_PAEBA</name>
<organism evidence="6 7">
    <name type="scientific">Paenibacillus barcinonensis</name>
    <dbReference type="NCBI Taxonomy" id="198119"/>
    <lineage>
        <taxon>Bacteria</taxon>
        <taxon>Bacillati</taxon>
        <taxon>Bacillota</taxon>
        <taxon>Bacilli</taxon>
        <taxon>Bacillales</taxon>
        <taxon>Paenibacillaceae</taxon>
        <taxon>Paenibacillus</taxon>
    </lineage>
</organism>
<evidence type="ECO:0000313" key="7">
    <source>
        <dbReference type="Proteomes" id="UP000247790"/>
    </source>
</evidence>
<evidence type="ECO:0000256" key="1">
    <source>
        <dbReference type="ARBA" id="ARBA00004196"/>
    </source>
</evidence>
<dbReference type="AlphaFoldDB" id="A0A2V4VT21"/>
<dbReference type="InterPro" id="IPR050555">
    <property type="entry name" value="Bact_Solute-Bind_Prot2"/>
</dbReference>
<feature type="region of interest" description="Disordered" evidence="3">
    <location>
        <begin position="43"/>
        <end position="77"/>
    </location>
</feature>
<dbReference type="Pfam" id="PF13407">
    <property type="entry name" value="Peripla_BP_4"/>
    <property type="match status" value="1"/>
</dbReference>
<dbReference type="SUPFAM" id="SSF53822">
    <property type="entry name" value="Periplasmic binding protein-like I"/>
    <property type="match status" value="1"/>
</dbReference>
<feature type="chain" id="PRO_5039120205" evidence="4">
    <location>
        <begin position="37"/>
        <end position="350"/>
    </location>
</feature>
<evidence type="ECO:0000256" key="4">
    <source>
        <dbReference type="SAM" id="SignalP"/>
    </source>
</evidence>
<sequence>MNRHRSRSKSHCMNKFRWTCWLLFTMLLLFTLTSCAVMTSDSSVPAGSTTSSRSSESGGLQPSGKETRLHAAASTDQPEKNKIFGMIYPMTYPTYEMITMDAAQAAGKHHVTLNVNAPDEANTEQQIRIVENMIKQHVDGIAISPVDAAALTPVINKAIAAGIPVVTFESDAPSSKRTAYIGADNYRTGQQFAITTSRLLNNQGMILVESGLQEMHGLQQRLNGFIDYIRNDTAIEVLEVNYNQGNEARAAADIEAVIDAHPHFNAVVGLDFVSVSASVLVWKAKGLNRHLIALGDTSTSEKGLVNGQISAVISQHERKWGVEIIETLLRASDGLAVGDFIDTGIIEINQ</sequence>
<dbReference type="Proteomes" id="UP000247790">
    <property type="component" value="Unassembled WGS sequence"/>
</dbReference>
<gene>
    <name evidence="6" type="ORF">DFQ00_10429</name>
</gene>
<dbReference type="Gene3D" id="3.40.50.2300">
    <property type="match status" value="2"/>
</dbReference>
<proteinExistence type="inferred from homology"/>
<protein>
    <submittedName>
        <fullName evidence="6">Ribose transport system substrate-binding protein</fullName>
    </submittedName>
</protein>